<keyword evidence="7" id="KW-1185">Reference proteome</keyword>
<keyword evidence="4" id="KW-0804">Transcription</keyword>
<comment type="caution">
    <text evidence="6">The sequence shown here is derived from an EMBL/GenBank/DDBJ whole genome shotgun (WGS) entry which is preliminary data.</text>
</comment>
<dbReference type="Pfam" id="PF03466">
    <property type="entry name" value="LysR_substrate"/>
    <property type="match status" value="1"/>
</dbReference>
<dbReference type="GO" id="GO:0043565">
    <property type="term" value="F:sequence-specific DNA binding"/>
    <property type="evidence" value="ECO:0007669"/>
    <property type="project" value="TreeGrafter"/>
</dbReference>
<name>A0A9X1ZIM4_9GAMM</name>
<dbReference type="InterPro" id="IPR058163">
    <property type="entry name" value="LysR-type_TF_proteobact-type"/>
</dbReference>
<reference evidence="6" key="1">
    <citation type="submission" date="2022-01" db="EMBL/GenBank/DDBJ databases">
        <title>Whole genome-based taxonomy of the Shewanellaceae.</title>
        <authorList>
            <person name="Martin-Rodriguez A.J."/>
        </authorList>
    </citation>
    <scope>NUCLEOTIDE SEQUENCE</scope>
    <source>
        <strain evidence="6">DSM 23803</strain>
    </source>
</reference>
<evidence type="ECO:0000256" key="1">
    <source>
        <dbReference type="ARBA" id="ARBA00009437"/>
    </source>
</evidence>
<evidence type="ECO:0000256" key="2">
    <source>
        <dbReference type="ARBA" id="ARBA00023015"/>
    </source>
</evidence>
<evidence type="ECO:0000259" key="5">
    <source>
        <dbReference type="PROSITE" id="PS50931"/>
    </source>
</evidence>
<dbReference type="SUPFAM" id="SSF46785">
    <property type="entry name" value="Winged helix' DNA-binding domain"/>
    <property type="match status" value="1"/>
</dbReference>
<evidence type="ECO:0000256" key="3">
    <source>
        <dbReference type="ARBA" id="ARBA00023125"/>
    </source>
</evidence>
<protein>
    <submittedName>
        <fullName evidence="6">LysR family transcriptional regulator</fullName>
    </submittedName>
</protein>
<dbReference type="InterPro" id="IPR036388">
    <property type="entry name" value="WH-like_DNA-bd_sf"/>
</dbReference>
<dbReference type="RefSeq" id="WP_188927103.1">
    <property type="nucleotide sequence ID" value="NZ_BMQI01000078.1"/>
</dbReference>
<feature type="domain" description="HTH lysR-type" evidence="5">
    <location>
        <begin position="1"/>
        <end position="59"/>
    </location>
</feature>
<dbReference type="PRINTS" id="PR00039">
    <property type="entry name" value="HTHLYSR"/>
</dbReference>
<dbReference type="PROSITE" id="PS50931">
    <property type="entry name" value="HTH_LYSR"/>
    <property type="match status" value="1"/>
</dbReference>
<evidence type="ECO:0000256" key="4">
    <source>
        <dbReference type="ARBA" id="ARBA00023163"/>
    </source>
</evidence>
<sequence>MRHLKAFYVFHIAAESSSYSKAAEKLHITHGAVSKQIKLLESHLSQLLFYKQGRGMCLTQEGELLKLYTDIAFNALDNGVKKLTRESNKHLEVSCEPTLTMRWLMPRLASFFQLTGIDVRLSTAGGPVDLDETGLSLAIRRDDFDISPEFTTQNLVNEWVGPVFSPEYWNKAQHNLDDIVLLHSETRPSAWSDWSLRSTQAFNINKSKSFEHFYFCLQAAVDGLGAAIGSYPLIVDDLKNGRLVAPFGFTQSGHRYVLLSHAERLGSNELEFLNWLEKTMSLCQPETLGL</sequence>
<dbReference type="PANTHER" id="PTHR30537:SF74">
    <property type="entry name" value="HTH-TYPE TRANSCRIPTIONAL REGULATOR TRPI"/>
    <property type="match status" value="1"/>
</dbReference>
<accession>A0A9X1ZIM4</accession>
<dbReference type="AlphaFoldDB" id="A0A9X1ZIM4"/>
<proteinExistence type="inferred from homology"/>
<dbReference type="GO" id="GO:0003700">
    <property type="term" value="F:DNA-binding transcription factor activity"/>
    <property type="evidence" value="ECO:0007669"/>
    <property type="project" value="InterPro"/>
</dbReference>
<comment type="similarity">
    <text evidence="1">Belongs to the LysR transcriptional regulatory family.</text>
</comment>
<keyword evidence="2" id="KW-0805">Transcription regulation</keyword>
<dbReference type="EMBL" id="JAKILJ010000075">
    <property type="protein sequence ID" value="MCL1107653.1"/>
    <property type="molecule type" value="Genomic_DNA"/>
</dbReference>
<keyword evidence="3" id="KW-0238">DNA-binding</keyword>
<dbReference type="Pfam" id="PF00126">
    <property type="entry name" value="HTH_1"/>
    <property type="match status" value="1"/>
</dbReference>
<organism evidence="6 7">
    <name type="scientific">Shewanella algicola</name>
    <dbReference type="NCBI Taxonomy" id="640633"/>
    <lineage>
        <taxon>Bacteria</taxon>
        <taxon>Pseudomonadati</taxon>
        <taxon>Pseudomonadota</taxon>
        <taxon>Gammaproteobacteria</taxon>
        <taxon>Alteromonadales</taxon>
        <taxon>Shewanellaceae</taxon>
        <taxon>Shewanella</taxon>
    </lineage>
</organism>
<dbReference type="SUPFAM" id="SSF53850">
    <property type="entry name" value="Periplasmic binding protein-like II"/>
    <property type="match status" value="1"/>
</dbReference>
<dbReference type="InterPro" id="IPR005119">
    <property type="entry name" value="LysR_subst-bd"/>
</dbReference>
<dbReference type="PANTHER" id="PTHR30537">
    <property type="entry name" value="HTH-TYPE TRANSCRIPTIONAL REGULATOR"/>
    <property type="match status" value="1"/>
</dbReference>
<dbReference type="GO" id="GO:0006351">
    <property type="term" value="P:DNA-templated transcription"/>
    <property type="evidence" value="ECO:0007669"/>
    <property type="project" value="TreeGrafter"/>
</dbReference>
<dbReference type="FunFam" id="3.40.190.10:FF:000017">
    <property type="entry name" value="Glycine cleavage system transcriptional activator"/>
    <property type="match status" value="1"/>
</dbReference>
<dbReference type="Gene3D" id="1.10.10.10">
    <property type="entry name" value="Winged helix-like DNA-binding domain superfamily/Winged helix DNA-binding domain"/>
    <property type="match status" value="1"/>
</dbReference>
<dbReference type="Proteomes" id="UP001139408">
    <property type="component" value="Unassembled WGS sequence"/>
</dbReference>
<dbReference type="InterPro" id="IPR036390">
    <property type="entry name" value="WH_DNA-bd_sf"/>
</dbReference>
<evidence type="ECO:0000313" key="7">
    <source>
        <dbReference type="Proteomes" id="UP001139408"/>
    </source>
</evidence>
<gene>
    <name evidence="6" type="ORF">L2749_20825</name>
</gene>
<dbReference type="Gene3D" id="3.40.190.10">
    <property type="entry name" value="Periplasmic binding protein-like II"/>
    <property type="match status" value="2"/>
</dbReference>
<dbReference type="InterPro" id="IPR000847">
    <property type="entry name" value="LysR_HTH_N"/>
</dbReference>
<evidence type="ECO:0000313" key="6">
    <source>
        <dbReference type="EMBL" id="MCL1107653.1"/>
    </source>
</evidence>